<sequence>MTTCEVVAADLSVAIAEQRLQVVFQPQIDLATGRVVALEGLSRWTHHELGPIPPSDFVALAEATGSIHDLGRFSLAECCRYGRMWHDRGEDLGIAVNVSPLQLATDAFFDELERELAYSGIPADDLILEVTEAELLSDPYVMAARLDIVRDWGVTVSIDDFGSGHSSLERAAALRAGELKLDRSLVAEGDLDAIAGVVRTAHRSGMRVVAEGVETAQQFALVREAGCDRAQGYYIARPAPRYELEDWLAAENRSAV</sequence>
<dbReference type="InterPro" id="IPR001633">
    <property type="entry name" value="EAL_dom"/>
</dbReference>
<organism evidence="2">
    <name type="scientific">Leifsonia sp. NPDC080035</name>
    <dbReference type="NCBI Taxonomy" id="3143936"/>
    <lineage>
        <taxon>Bacteria</taxon>
        <taxon>Bacillati</taxon>
        <taxon>Actinomycetota</taxon>
        <taxon>Actinomycetes</taxon>
        <taxon>Micrococcales</taxon>
        <taxon>Microbacteriaceae</taxon>
        <taxon>Leifsonia</taxon>
    </lineage>
</organism>
<gene>
    <name evidence="2" type="ORF">AAME72_10425</name>
</gene>
<dbReference type="PANTHER" id="PTHR33121">
    <property type="entry name" value="CYCLIC DI-GMP PHOSPHODIESTERASE PDEF"/>
    <property type="match status" value="1"/>
</dbReference>
<dbReference type="Pfam" id="PF00563">
    <property type="entry name" value="EAL"/>
    <property type="match status" value="1"/>
</dbReference>
<dbReference type="Gene3D" id="3.20.20.450">
    <property type="entry name" value="EAL domain"/>
    <property type="match status" value="1"/>
</dbReference>
<dbReference type="InterPro" id="IPR035919">
    <property type="entry name" value="EAL_sf"/>
</dbReference>
<dbReference type="SMART" id="SM00052">
    <property type="entry name" value="EAL"/>
    <property type="match status" value="1"/>
</dbReference>
<accession>A0AAU7G567</accession>
<dbReference type="EMBL" id="CP157390">
    <property type="protein sequence ID" value="XBM46510.1"/>
    <property type="molecule type" value="Genomic_DNA"/>
</dbReference>
<dbReference type="SUPFAM" id="SSF141868">
    <property type="entry name" value="EAL domain-like"/>
    <property type="match status" value="1"/>
</dbReference>
<dbReference type="RefSeq" id="WP_348786495.1">
    <property type="nucleotide sequence ID" value="NZ_CP157390.1"/>
</dbReference>
<dbReference type="GO" id="GO:0071111">
    <property type="term" value="F:cyclic-guanylate-specific phosphodiesterase activity"/>
    <property type="evidence" value="ECO:0007669"/>
    <property type="project" value="InterPro"/>
</dbReference>
<feature type="domain" description="EAL" evidence="1">
    <location>
        <begin position="4"/>
        <end position="252"/>
    </location>
</feature>
<name>A0AAU7G567_9MICO</name>
<dbReference type="AlphaFoldDB" id="A0AAU7G567"/>
<evidence type="ECO:0000259" key="1">
    <source>
        <dbReference type="PROSITE" id="PS50883"/>
    </source>
</evidence>
<evidence type="ECO:0000313" key="2">
    <source>
        <dbReference type="EMBL" id="XBM46510.1"/>
    </source>
</evidence>
<dbReference type="InterPro" id="IPR050706">
    <property type="entry name" value="Cyclic-di-GMP_PDE-like"/>
</dbReference>
<reference evidence="2" key="1">
    <citation type="submission" date="2024-05" db="EMBL/GenBank/DDBJ databases">
        <title>The Natural Products Discovery Center: Release of the First 8490 Sequenced Strains for Exploring Actinobacteria Biosynthetic Diversity.</title>
        <authorList>
            <person name="Kalkreuter E."/>
            <person name="Kautsar S.A."/>
            <person name="Yang D."/>
            <person name="Bader C.D."/>
            <person name="Teijaro C.N."/>
            <person name="Fluegel L."/>
            <person name="Davis C.M."/>
            <person name="Simpson J.R."/>
            <person name="Lauterbach L."/>
            <person name="Steele A.D."/>
            <person name="Gui C."/>
            <person name="Meng S."/>
            <person name="Li G."/>
            <person name="Viehrig K."/>
            <person name="Ye F."/>
            <person name="Su P."/>
            <person name="Kiefer A.F."/>
            <person name="Nichols A."/>
            <person name="Cepeda A.J."/>
            <person name="Yan W."/>
            <person name="Fan B."/>
            <person name="Jiang Y."/>
            <person name="Adhikari A."/>
            <person name="Zheng C.-J."/>
            <person name="Schuster L."/>
            <person name="Cowan T.M."/>
            <person name="Smanski M.J."/>
            <person name="Chevrette M.G."/>
            <person name="de Carvalho L.P.S."/>
            <person name="Shen B."/>
        </authorList>
    </citation>
    <scope>NUCLEOTIDE SEQUENCE</scope>
    <source>
        <strain evidence="2">NPDC080035</strain>
    </source>
</reference>
<dbReference type="PROSITE" id="PS50883">
    <property type="entry name" value="EAL"/>
    <property type="match status" value="1"/>
</dbReference>
<dbReference type="PANTHER" id="PTHR33121:SF70">
    <property type="entry name" value="SIGNALING PROTEIN YKOW"/>
    <property type="match status" value="1"/>
</dbReference>
<dbReference type="CDD" id="cd01948">
    <property type="entry name" value="EAL"/>
    <property type="match status" value="1"/>
</dbReference>
<proteinExistence type="predicted"/>
<protein>
    <submittedName>
        <fullName evidence="2">EAL domain-containing protein</fullName>
    </submittedName>
</protein>